<evidence type="ECO:0000313" key="2">
    <source>
        <dbReference type="Proteomes" id="UP001159428"/>
    </source>
</evidence>
<sequence length="284" mass="30974">MATIFLWNARLEDFRHAKSTIIFPCFFMFEYLLFYDEYWSKIMKLVGKDIWKIMQRFLSSVEVFNKRPLPDITPRTIGVCVTPPPPPQFTFSIQLIDFEPRLIITYCYCSNKHCRIICNRINIYMFSINGRCWISQIDYFFPFIVRPLDESIALESPFEPCRPASPFVPCGSALPLGPCGPISPFGPCVPASPFVPCRSASPLGPCGPISPFGPCVPASPFVPCGSASPLGPCGPTSPFGPCVPASPFVPCGSASPLGPCGPISPFGPCVPTSPFVPCGSASPL</sequence>
<name>A0AAU9WTV4_9CNID</name>
<protein>
    <submittedName>
        <fullName evidence="1">Uncharacterized protein</fullName>
    </submittedName>
</protein>
<reference evidence="1 2" key="1">
    <citation type="submission" date="2022-05" db="EMBL/GenBank/DDBJ databases">
        <authorList>
            <consortium name="Genoscope - CEA"/>
            <person name="William W."/>
        </authorList>
    </citation>
    <scope>NUCLEOTIDE SEQUENCE [LARGE SCALE GENOMIC DNA]</scope>
</reference>
<dbReference type="EMBL" id="CALNXJ010000021">
    <property type="protein sequence ID" value="CAH3125668.1"/>
    <property type="molecule type" value="Genomic_DNA"/>
</dbReference>
<dbReference type="Proteomes" id="UP001159428">
    <property type="component" value="Unassembled WGS sequence"/>
</dbReference>
<organism evidence="1 2">
    <name type="scientific">Pocillopora meandrina</name>
    <dbReference type="NCBI Taxonomy" id="46732"/>
    <lineage>
        <taxon>Eukaryota</taxon>
        <taxon>Metazoa</taxon>
        <taxon>Cnidaria</taxon>
        <taxon>Anthozoa</taxon>
        <taxon>Hexacorallia</taxon>
        <taxon>Scleractinia</taxon>
        <taxon>Astrocoeniina</taxon>
        <taxon>Pocilloporidae</taxon>
        <taxon>Pocillopora</taxon>
    </lineage>
</organism>
<gene>
    <name evidence="1" type="ORF">PMEA_00012213</name>
</gene>
<feature type="non-terminal residue" evidence="1">
    <location>
        <position position="284"/>
    </location>
</feature>
<dbReference type="AlphaFoldDB" id="A0AAU9WTV4"/>
<keyword evidence="2" id="KW-1185">Reference proteome</keyword>
<comment type="caution">
    <text evidence="1">The sequence shown here is derived from an EMBL/GenBank/DDBJ whole genome shotgun (WGS) entry which is preliminary data.</text>
</comment>
<accession>A0AAU9WTV4</accession>
<dbReference type="PANTHER" id="PTHR10068">
    <property type="entry name" value="BONE MARROW PROTEOGLYCAN"/>
    <property type="match status" value="1"/>
</dbReference>
<evidence type="ECO:0000313" key="1">
    <source>
        <dbReference type="EMBL" id="CAH3125668.1"/>
    </source>
</evidence>
<proteinExistence type="predicted"/>
<dbReference type="PANTHER" id="PTHR10068:SF14">
    <property type="entry name" value="CELL WALL ADHESIN EAP1"/>
    <property type="match status" value="1"/>
</dbReference>